<dbReference type="AlphaFoldDB" id="A0A832DIC4"/>
<proteinExistence type="predicted"/>
<dbReference type="InterPro" id="IPR017853">
    <property type="entry name" value="GH"/>
</dbReference>
<sequence>MLSNRFLLTIVTIFAFSISHHPQTKTPEWAFDKTIYEVNLRQYSEEGNFEGFRKHLPRLKELGVGILWFMPIHPIGELNRKGTLGSYYSVKDYLEVNPEFGTIDDFKKLVKEIHSMGMYVIIDWVANHTAWDHKWTKTHPEFYNKNDEGNFIPPVDDWSDVIDLNYDNKQLWKEMINALKFWVTECDIDGYRCDVAGMVPIDFWIEARKELDDIKPVFMLAEWDTPEMHKAFDMTYDWNMHKTMNAVAKRKMTANDIIAHLNNDREIYPEYAFRMQFTDNHDENSWNGTVQERLGDAAECFAALTFLIPDMPLIYSGQESGLNKRLSFFEKDLIQWEEHKFFNLYKSLTELKKNNEALHCGTQGGNIQFIPNNNQKNILSFIRVKNDKIILAIFNLSETPYEVFLNDNRLSGKFQNFTTKEEIEIEKSLNLKLDKWGWNIFIKK</sequence>
<protein>
    <submittedName>
        <fullName evidence="2">Alpha-amylase</fullName>
    </submittedName>
</protein>
<organism evidence="2">
    <name type="scientific">Ignavibacterium album</name>
    <dbReference type="NCBI Taxonomy" id="591197"/>
    <lineage>
        <taxon>Bacteria</taxon>
        <taxon>Pseudomonadati</taxon>
        <taxon>Ignavibacteriota</taxon>
        <taxon>Ignavibacteria</taxon>
        <taxon>Ignavibacteriales</taxon>
        <taxon>Ignavibacteriaceae</taxon>
        <taxon>Ignavibacterium</taxon>
    </lineage>
</organism>
<dbReference type="CDD" id="cd11313">
    <property type="entry name" value="AmyAc_arch_bac_AmyA"/>
    <property type="match status" value="1"/>
</dbReference>
<accession>A0A832DIC4</accession>
<dbReference type="PANTHER" id="PTHR47786">
    <property type="entry name" value="ALPHA-1,4-GLUCAN:MALTOSE-1-PHOSPHATE MALTOSYLTRANSFERASE"/>
    <property type="match status" value="1"/>
</dbReference>
<dbReference type="Gene3D" id="2.60.40.1180">
    <property type="entry name" value="Golgi alpha-mannosidase II"/>
    <property type="match status" value="1"/>
</dbReference>
<dbReference type="Gene3D" id="3.20.20.80">
    <property type="entry name" value="Glycosidases"/>
    <property type="match status" value="1"/>
</dbReference>
<name>A0A832DIC4_9BACT</name>
<dbReference type="SUPFAM" id="SSF51445">
    <property type="entry name" value="(Trans)glycosidases"/>
    <property type="match status" value="1"/>
</dbReference>
<dbReference type="GO" id="GO:0005975">
    <property type="term" value="P:carbohydrate metabolic process"/>
    <property type="evidence" value="ECO:0007669"/>
    <property type="project" value="InterPro"/>
</dbReference>
<dbReference type="SUPFAM" id="SSF51011">
    <property type="entry name" value="Glycosyl hydrolase domain"/>
    <property type="match status" value="1"/>
</dbReference>
<dbReference type="SMART" id="SM00642">
    <property type="entry name" value="Aamy"/>
    <property type="match status" value="1"/>
</dbReference>
<dbReference type="EMBL" id="DSVI01000008">
    <property type="protein sequence ID" value="HGT47942.1"/>
    <property type="molecule type" value="Genomic_DNA"/>
</dbReference>
<gene>
    <name evidence="2" type="ORF">ENS56_07900</name>
</gene>
<comment type="caution">
    <text evidence="2">The sequence shown here is derived from an EMBL/GenBank/DDBJ whole genome shotgun (WGS) entry which is preliminary data.</text>
</comment>
<dbReference type="InterPro" id="IPR006047">
    <property type="entry name" value="GH13_cat_dom"/>
</dbReference>
<dbReference type="PANTHER" id="PTHR47786:SF2">
    <property type="entry name" value="GLYCOSYL HYDROLASE FAMILY 13 CATALYTIC DOMAIN-CONTAINING PROTEIN"/>
    <property type="match status" value="1"/>
</dbReference>
<evidence type="ECO:0000313" key="2">
    <source>
        <dbReference type="EMBL" id="HGT47942.1"/>
    </source>
</evidence>
<reference evidence="2" key="1">
    <citation type="journal article" date="2020" name="mSystems">
        <title>Genome- and Community-Level Interaction Insights into Carbon Utilization and Element Cycling Functions of Hydrothermarchaeota in Hydrothermal Sediment.</title>
        <authorList>
            <person name="Zhou Z."/>
            <person name="Liu Y."/>
            <person name="Xu W."/>
            <person name="Pan J."/>
            <person name="Luo Z.H."/>
            <person name="Li M."/>
        </authorList>
    </citation>
    <scope>NUCLEOTIDE SEQUENCE [LARGE SCALE GENOMIC DNA]</scope>
    <source>
        <strain evidence="2">SpSt-500</strain>
    </source>
</reference>
<evidence type="ECO:0000259" key="1">
    <source>
        <dbReference type="SMART" id="SM00642"/>
    </source>
</evidence>
<dbReference type="Pfam" id="PF00128">
    <property type="entry name" value="Alpha-amylase"/>
    <property type="match status" value="2"/>
</dbReference>
<dbReference type="InterPro" id="IPR013780">
    <property type="entry name" value="Glyco_hydro_b"/>
</dbReference>
<feature type="domain" description="Glycosyl hydrolase family 13 catalytic" evidence="1">
    <location>
        <begin position="37"/>
        <end position="352"/>
    </location>
</feature>